<comment type="caution">
    <text evidence="10">The sequence shown here is derived from an EMBL/GenBank/DDBJ whole genome shotgun (WGS) entry which is preliminary data.</text>
</comment>
<feature type="domain" description="ZAD" evidence="9">
    <location>
        <begin position="7"/>
        <end position="77"/>
    </location>
</feature>
<feature type="domain" description="C2H2-type" evidence="8">
    <location>
        <begin position="161"/>
        <end position="183"/>
    </location>
</feature>
<evidence type="ECO:0000256" key="5">
    <source>
        <dbReference type="PROSITE-ProRule" id="PRU00042"/>
    </source>
</evidence>
<dbReference type="Gene3D" id="3.40.1800.20">
    <property type="match status" value="1"/>
</dbReference>
<dbReference type="SUPFAM" id="SSF57667">
    <property type="entry name" value="beta-beta-alpha zinc fingers"/>
    <property type="match status" value="4"/>
</dbReference>
<evidence type="ECO:0000256" key="7">
    <source>
        <dbReference type="SAM" id="MobiDB-lite"/>
    </source>
</evidence>
<dbReference type="Gene3D" id="3.60.10.10">
    <property type="entry name" value="Endonuclease/exonuclease/phosphatase"/>
    <property type="match status" value="1"/>
</dbReference>
<dbReference type="Pfam" id="PF07776">
    <property type="entry name" value="zf-AD"/>
    <property type="match status" value="1"/>
</dbReference>
<dbReference type="FunFam" id="3.30.160.60:FF:000110">
    <property type="entry name" value="Zinc finger protein-like"/>
    <property type="match status" value="1"/>
</dbReference>
<protein>
    <submittedName>
        <fullName evidence="10">Uncharacterized protein</fullName>
    </submittedName>
</protein>
<dbReference type="SMART" id="SM00355">
    <property type="entry name" value="ZnF_C2H2"/>
    <property type="match status" value="7"/>
</dbReference>
<feature type="binding site" evidence="6">
    <location>
        <position position="50"/>
    </location>
    <ligand>
        <name>Zn(2+)</name>
        <dbReference type="ChEBI" id="CHEBI:29105"/>
    </ligand>
</feature>
<organism evidence="10 11">
    <name type="scientific">Tenebrio molitor</name>
    <name type="common">Yellow mealworm beetle</name>
    <dbReference type="NCBI Taxonomy" id="7067"/>
    <lineage>
        <taxon>Eukaryota</taxon>
        <taxon>Metazoa</taxon>
        <taxon>Ecdysozoa</taxon>
        <taxon>Arthropoda</taxon>
        <taxon>Hexapoda</taxon>
        <taxon>Insecta</taxon>
        <taxon>Pterygota</taxon>
        <taxon>Neoptera</taxon>
        <taxon>Endopterygota</taxon>
        <taxon>Coleoptera</taxon>
        <taxon>Polyphaga</taxon>
        <taxon>Cucujiformia</taxon>
        <taxon>Tenebrionidae</taxon>
        <taxon>Tenebrio</taxon>
    </lineage>
</organism>
<evidence type="ECO:0000259" key="8">
    <source>
        <dbReference type="PROSITE" id="PS50157"/>
    </source>
</evidence>
<feature type="binding site" evidence="6">
    <location>
        <position position="12"/>
    </location>
    <ligand>
        <name>Zn(2+)</name>
        <dbReference type="ChEBI" id="CHEBI:29105"/>
    </ligand>
</feature>
<dbReference type="GO" id="GO:0000175">
    <property type="term" value="F:3'-5'-RNA exonuclease activity"/>
    <property type="evidence" value="ECO:0007669"/>
    <property type="project" value="TreeGrafter"/>
</dbReference>
<feature type="region of interest" description="Disordered" evidence="7">
    <location>
        <begin position="358"/>
        <end position="385"/>
    </location>
</feature>
<dbReference type="SUPFAM" id="SSF56219">
    <property type="entry name" value="DNase I-like"/>
    <property type="match status" value="1"/>
</dbReference>
<evidence type="ECO:0000313" key="10">
    <source>
        <dbReference type="EMBL" id="KAH0818091.1"/>
    </source>
</evidence>
<gene>
    <name evidence="10" type="ORF">GEV33_004707</name>
</gene>
<dbReference type="InterPro" id="IPR036691">
    <property type="entry name" value="Endo/exonu/phosph_ase_sf"/>
</dbReference>
<feature type="compositionally biased region" description="Basic and acidic residues" evidence="7">
    <location>
        <begin position="360"/>
        <end position="385"/>
    </location>
</feature>
<keyword evidence="3 5" id="KW-0863">Zinc-finger</keyword>
<dbReference type="PROSITE" id="PS50157">
    <property type="entry name" value="ZINC_FINGER_C2H2_2"/>
    <property type="match status" value="5"/>
</dbReference>
<feature type="region of interest" description="Disordered" evidence="7">
    <location>
        <begin position="731"/>
        <end position="758"/>
    </location>
</feature>
<proteinExistence type="predicted"/>
<dbReference type="InterPro" id="IPR005135">
    <property type="entry name" value="Endo/exonuclease/phosphatase"/>
</dbReference>
<dbReference type="Pfam" id="PF03372">
    <property type="entry name" value="Exo_endo_phos"/>
    <property type="match status" value="1"/>
</dbReference>
<dbReference type="PANTHER" id="PTHR12121:SF34">
    <property type="entry name" value="PROTEIN ANGEL"/>
    <property type="match status" value="1"/>
</dbReference>
<feature type="domain" description="C2H2-type" evidence="8">
    <location>
        <begin position="329"/>
        <end position="368"/>
    </location>
</feature>
<accession>A0A8J6LME3</accession>
<reference evidence="10" key="1">
    <citation type="journal article" date="2020" name="J Insects Food Feed">
        <title>The yellow mealworm (Tenebrio molitor) genome: a resource for the emerging insects as food and feed industry.</title>
        <authorList>
            <person name="Eriksson T."/>
            <person name="Andere A."/>
            <person name="Kelstrup H."/>
            <person name="Emery V."/>
            <person name="Picard C."/>
        </authorList>
    </citation>
    <scope>NUCLEOTIDE SEQUENCE</scope>
    <source>
        <strain evidence="10">Stoneville</strain>
        <tissue evidence="10">Whole head</tissue>
    </source>
</reference>
<dbReference type="EMBL" id="JABDTM020018367">
    <property type="protein sequence ID" value="KAH0818091.1"/>
    <property type="molecule type" value="Genomic_DNA"/>
</dbReference>
<dbReference type="AlphaFoldDB" id="A0A8J6LME3"/>
<feature type="domain" description="C2H2-type" evidence="8">
    <location>
        <begin position="301"/>
        <end position="328"/>
    </location>
</feature>
<evidence type="ECO:0000313" key="11">
    <source>
        <dbReference type="Proteomes" id="UP000719412"/>
    </source>
</evidence>
<evidence type="ECO:0000256" key="2">
    <source>
        <dbReference type="ARBA" id="ARBA00022737"/>
    </source>
</evidence>
<dbReference type="FunFam" id="3.30.160.60:FF:000446">
    <property type="entry name" value="Zinc finger protein"/>
    <property type="match status" value="1"/>
</dbReference>
<dbReference type="GO" id="GO:0005634">
    <property type="term" value="C:nucleus"/>
    <property type="evidence" value="ECO:0007669"/>
    <property type="project" value="InterPro"/>
</dbReference>
<evidence type="ECO:0000256" key="1">
    <source>
        <dbReference type="ARBA" id="ARBA00022723"/>
    </source>
</evidence>
<evidence type="ECO:0000256" key="4">
    <source>
        <dbReference type="ARBA" id="ARBA00022833"/>
    </source>
</evidence>
<evidence type="ECO:0000256" key="3">
    <source>
        <dbReference type="ARBA" id="ARBA00022771"/>
    </source>
</evidence>
<keyword evidence="1 6" id="KW-0479">Metal-binding</keyword>
<dbReference type="SMART" id="SM00868">
    <property type="entry name" value="zf-AD"/>
    <property type="match status" value="1"/>
</dbReference>
<keyword evidence="4 6" id="KW-0862">Zinc</keyword>
<keyword evidence="11" id="KW-1185">Reference proteome</keyword>
<dbReference type="InterPro" id="IPR050410">
    <property type="entry name" value="CCR4/nocturin_mRNA_transcr"/>
</dbReference>
<dbReference type="InterPro" id="IPR012934">
    <property type="entry name" value="Znf_AD"/>
</dbReference>
<evidence type="ECO:0000256" key="6">
    <source>
        <dbReference type="PROSITE-ProRule" id="PRU01263"/>
    </source>
</evidence>
<dbReference type="InterPro" id="IPR013087">
    <property type="entry name" value="Znf_C2H2_type"/>
</dbReference>
<dbReference type="PANTHER" id="PTHR12121">
    <property type="entry name" value="CARBON CATABOLITE REPRESSOR PROTEIN 4"/>
    <property type="match status" value="1"/>
</dbReference>
<dbReference type="PROSITE" id="PS00028">
    <property type="entry name" value="ZINC_FINGER_C2H2_1"/>
    <property type="match status" value="5"/>
</dbReference>
<reference evidence="10" key="2">
    <citation type="submission" date="2021-08" db="EMBL/GenBank/DDBJ databases">
        <authorList>
            <person name="Eriksson T."/>
        </authorList>
    </citation>
    <scope>NUCLEOTIDE SEQUENCE</scope>
    <source>
        <strain evidence="10">Stoneville</strain>
        <tissue evidence="10">Whole head</tissue>
    </source>
</reference>
<sequence>MSETVLYQCRLCLKDSQFCYSLFDEDVTEIIESFTSIKIDEDDNLPSICCSQCLEDIYVVYKIRCRIIESDKILRERLAQKGNISADQKPIKIETEEKAGDDNETIPELVIIKDENDSNLIPEDSTVEEVEITINPELNEVFKKQIELKRKATTPKSENNFECTECNIRFNFHKYYLQHMKKHDILSVCKICGRQVLTCNYRRHLEVHKSSPKVCELCGAVAKNAESLRGHMFYMHKSTAEQYKCKQCGKFYRYKYKYQLHVRKAHGGDKTHICEVCGKAFYTARDVNRHIQMTHMKLRPYVCQYCNKGFSSSYARRTHVRQHTNEKPFKCEICAEGFRQRVSLKTHLKSKHGITQITEHNIHNPEPPKVEDGNKRKQNEKRAEESIFGASSPNLIQFNGFGVRPPVWAPRPPRNYSLVYQNFLRAVLPPHLSNHCFHRPNLGNQQRNTHSAASNVGEPSINDLRFWEKLSTKSEKSGFAFTIMTYNVLAQDLIEQHPYLYSLHNREFLQWQVRWNNLIAEIRHFNPDILCLQEVQGSHLKTYFSSLGSLGYLGLYKQRTGIRTDGCAIYFKQDLVNLIEHTTVEYNQPNVPMLDRDNVAIIAKFSPKNNPDKEFVVATTHLLYNPKRQDVRLAQTQLLLTEVDRIAFGKRNNYLPVIVTGDLNSTPDSAVYKFITTGRLKYEELSPRSLQNGTAGPKTGKNFLPTSLRITDQCQHADLLPKREKNGSIPRSEELKLIELKHSERQQEDAKNRTANKNEKKLFASGTLSHKFSLQSVYKHQMNGDVEGTTFQDKWVSVDYIFFSKRQPNVDDLTLLERYKLPTESQLGNVKIPNTHLGSDHLSLLAKFLLKV</sequence>
<feature type="domain" description="C2H2-type" evidence="8">
    <location>
        <begin position="243"/>
        <end position="271"/>
    </location>
</feature>
<evidence type="ECO:0000259" key="9">
    <source>
        <dbReference type="PROSITE" id="PS51915"/>
    </source>
</evidence>
<dbReference type="Gene3D" id="3.30.160.60">
    <property type="entry name" value="Classic Zinc Finger"/>
    <property type="match status" value="4"/>
</dbReference>
<dbReference type="PROSITE" id="PS51915">
    <property type="entry name" value="ZAD"/>
    <property type="match status" value="1"/>
</dbReference>
<feature type="binding site" evidence="6">
    <location>
        <position position="53"/>
    </location>
    <ligand>
        <name>Zn(2+)</name>
        <dbReference type="ChEBI" id="CHEBI:29105"/>
    </ligand>
</feature>
<feature type="binding site" evidence="6">
    <location>
        <position position="9"/>
    </location>
    <ligand>
        <name>Zn(2+)</name>
        <dbReference type="ChEBI" id="CHEBI:29105"/>
    </ligand>
</feature>
<dbReference type="SUPFAM" id="SSF57716">
    <property type="entry name" value="Glucocorticoid receptor-like (DNA-binding domain)"/>
    <property type="match status" value="1"/>
</dbReference>
<dbReference type="InterPro" id="IPR036236">
    <property type="entry name" value="Znf_C2H2_sf"/>
</dbReference>
<dbReference type="GO" id="GO:0008270">
    <property type="term" value="F:zinc ion binding"/>
    <property type="evidence" value="ECO:0007669"/>
    <property type="project" value="UniProtKB-UniRule"/>
</dbReference>
<keyword evidence="2" id="KW-0677">Repeat</keyword>
<dbReference type="Pfam" id="PF00096">
    <property type="entry name" value="zf-C2H2"/>
    <property type="match status" value="4"/>
</dbReference>
<dbReference type="Proteomes" id="UP000719412">
    <property type="component" value="Unassembled WGS sequence"/>
</dbReference>
<name>A0A8J6LME3_TENMO</name>
<feature type="domain" description="C2H2-type" evidence="8">
    <location>
        <begin position="272"/>
        <end position="300"/>
    </location>
</feature>